<feature type="region of interest" description="Disordered" evidence="1">
    <location>
        <begin position="76"/>
        <end position="112"/>
    </location>
</feature>
<dbReference type="AlphaFoldDB" id="A0A564TVI0"/>
<dbReference type="GO" id="GO:0003676">
    <property type="term" value="F:nucleic acid binding"/>
    <property type="evidence" value="ECO:0007669"/>
    <property type="project" value="InterPro"/>
</dbReference>
<dbReference type="Pfam" id="PF00313">
    <property type="entry name" value="CSD"/>
    <property type="match status" value="1"/>
</dbReference>
<dbReference type="PROSITE" id="PS51857">
    <property type="entry name" value="CSD_2"/>
    <property type="match status" value="1"/>
</dbReference>
<proteinExistence type="predicted"/>
<dbReference type="Gene3D" id="2.40.50.140">
    <property type="entry name" value="Nucleic acid-binding proteins"/>
    <property type="match status" value="1"/>
</dbReference>
<dbReference type="Proteomes" id="UP000358366">
    <property type="component" value="Unassembled WGS sequence"/>
</dbReference>
<dbReference type="PANTHER" id="PTHR46565">
    <property type="entry name" value="COLD SHOCK DOMAIN PROTEIN 2"/>
    <property type="match status" value="1"/>
</dbReference>
<evidence type="ECO:0000313" key="3">
    <source>
        <dbReference type="EMBL" id="VUX11271.1"/>
    </source>
</evidence>
<protein>
    <submittedName>
        <fullName evidence="3">Cold shock protein 1</fullName>
    </submittedName>
</protein>
<accession>A0A564TVI0</accession>
<dbReference type="EMBL" id="CABHNI010000032">
    <property type="protein sequence ID" value="VUX11271.1"/>
    <property type="molecule type" value="Genomic_DNA"/>
</dbReference>
<sequence length="112" mass="12713">MVRVHAALFRVAPTRDNKIRKGEMIMAQKTGTVKWFSARRGYGFITDEKGNDFFAHFSEIQTEGFRKLKTGQAVTFRTEEDEQGRGLAKEIYPADSQGDEELTDSEGMSEET</sequence>
<feature type="domain" description="CSD" evidence="2">
    <location>
        <begin position="28"/>
        <end position="93"/>
    </location>
</feature>
<dbReference type="CDD" id="cd04458">
    <property type="entry name" value="CSP_CDS"/>
    <property type="match status" value="1"/>
</dbReference>
<evidence type="ECO:0000256" key="1">
    <source>
        <dbReference type="SAM" id="MobiDB-lite"/>
    </source>
</evidence>
<dbReference type="PANTHER" id="PTHR46565:SF20">
    <property type="entry name" value="COLD SHOCK DOMAIN-CONTAINING PROTEIN 4"/>
    <property type="match status" value="1"/>
</dbReference>
<feature type="compositionally biased region" description="Acidic residues" evidence="1">
    <location>
        <begin position="97"/>
        <end position="112"/>
    </location>
</feature>
<evidence type="ECO:0000313" key="4">
    <source>
        <dbReference type="Proteomes" id="UP000358366"/>
    </source>
</evidence>
<organism evidence="3 4">
    <name type="scientific">Dorea formicigenerans</name>
    <dbReference type="NCBI Taxonomy" id="39486"/>
    <lineage>
        <taxon>Bacteria</taxon>
        <taxon>Bacillati</taxon>
        <taxon>Bacillota</taxon>
        <taxon>Clostridia</taxon>
        <taxon>Lachnospirales</taxon>
        <taxon>Lachnospiraceae</taxon>
        <taxon>Dorea</taxon>
    </lineage>
</organism>
<dbReference type="InterPro" id="IPR012340">
    <property type="entry name" value="NA-bd_OB-fold"/>
</dbReference>
<dbReference type="InterPro" id="IPR011129">
    <property type="entry name" value="CSD"/>
</dbReference>
<dbReference type="PRINTS" id="PR00050">
    <property type="entry name" value="COLDSHOCK"/>
</dbReference>
<dbReference type="SMART" id="SM00357">
    <property type="entry name" value="CSP"/>
    <property type="match status" value="1"/>
</dbReference>
<dbReference type="InterPro" id="IPR002059">
    <property type="entry name" value="CSP_DNA-bd"/>
</dbReference>
<name>A0A564TVI0_9FIRM</name>
<reference evidence="3 4" key="1">
    <citation type="submission" date="2019-07" db="EMBL/GenBank/DDBJ databases">
        <authorList>
            <person name="Hibberd C M."/>
            <person name="Gehrig L. J."/>
            <person name="Chang H.-W."/>
            <person name="Venkatesh S."/>
        </authorList>
    </citation>
    <scope>NUCLEOTIDE SEQUENCE [LARGE SCALE GENOMIC DNA]</scope>
    <source>
        <strain evidence="3">Dorea_formicigenerans_SSTS_Bg7063</strain>
    </source>
</reference>
<gene>
    <name evidence="3" type="primary">csp</name>
    <name evidence="3" type="ORF">DFSSTS7063_01869</name>
</gene>
<dbReference type="SUPFAM" id="SSF50249">
    <property type="entry name" value="Nucleic acid-binding proteins"/>
    <property type="match status" value="1"/>
</dbReference>
<evidence type="ECO:0000259" key="2">
    <source>
        <dbReference type="PROSITE" id="PS51857"/>
    </source>
</evidence>